<dbReference type="EMBL" id="UINC01000871">
    <property type="protein sequence ID" value="SUZ62455.1"/>
    <property type="molecule type" value="Genomic_DNA"/>
</dbReference>
<evidence type="ECO:0000313" key="1">
    <source>
        <dbReference type="EMBL" id="SUZ62455.1"/>
    </source>
</evidence>
<organism evidence="1">
    <name type="scientific">marine metagenome</name>
    <dbReference type="NCBI Taxonomy" id="408172"/>
    <lineage>
        <taxon>unclassified sequences</taxon>
        <taxon>metagenomes</taxon>
        <taxon>ecological metagenomes</taxon>
    </lineage>
</organism>
<gene>
    <name evidence="1" type="ORF">METZ01_LOCUS15309</name>
</gene>
<dbReference type="AlphaFoldDB" id="A0A381P680"/>
<protein>
    <submittedName>
        <fullName evidence="1">Uncharacterized protein</fullName>
    </submittedName>
</protein>
<accession>A0A381P680</accession>
<name>A0A381P680_9ZZZZ</name>
<sequence>MGATHELDGKSDFVEWVVIDVLP</sequence>
<proteinExistence type="predicted"/>
<reference evidence="1" key="1">
    <citation type="submission" date="2018-05" db="EMBL/GenBank/DDBJ databases">
        <authorList>
            <person name="Lanie J.A."/>
            <person name="Ng W.-L."/>
            <person name="Kazmierczak K.M."/>
            <person name="Andrzejewski T.M."/>
            <person name="Davidsen T.M."/>
            <person name="Wayne K.J."/>
            <person name="Tettelin H."/>
            <person name="Glass J.I."/>
            <person name="Rusch D."/>
            <person name="Podicherti R."/>
            <person name="Tsui H.-C.T."/>
            <person name="Winkler M.E."/>
        </authorList>
    </citation>
    <scope>NUCLEOTIDE SEQUENCE</scope>
</reference>